<proteinExistence type="predicted"/>
<gene>
    <name evidence="1" type="ORF">H9804_01695</name>
</gene>
<sequence length="173" mass="20198">MRNFLKVYVLFIVFVMVNIPGYVFADDFFKKTKINNIYNGEIVLPDDYKQDKSEGTIRDNLYKMVDVQLNFAGKYSIVRHSCGAGCMYITLIDLSSGNEDYDIFSKFSLGEVNSFQINDEKYITYPVSVKESYGVIMKYIPDIDGKPCYEQKFILKNNKLEEYSKMYEIKCEK</sequence>
<reference evidence="1" key="1">
    <citation type="journal article" date="2021" name="PeerJ">
        <title>Extensive microbial diversity within the chicken gut microbiome revealed by metagenomics and culture.</title>
        <authorList>
            <person name="Gilroy R."/>
            <person name="Ravi A."/>
            <person name="Getino M."/>
            <person name="Pursley I."/>
            <person name="Horton D.L."/>
            <person name="Alikhan N.F."/>
            <person name="Baker D."/>
            <person name="Gharbi K."/>
            <person name="Hall N."/>
            <person name="Watson M."/>
            <person name="Adriaenssens E.M."/>
            <person name="Foster-Nyarko E."/>
            <person name="Jarju S."/>
            <person name="Secka A."/>
            <person name="Antonio M."/>
            <person name="Oren A."/>
            <person name="Chaudhuri R.R."/>
            <person name="La Ragione R."/>
            <person name="Hildebrand F."/>
            <person name="Pallen M.J."/>
        </authorList>
    </citation>
    <scope>NUCLEOTIDE SEQUENCE</scope>
    <source>
        <strain evidence="1">ChiW4-1371</strain>
    </source>
</reference>
<comment type="caution">
    <text evidence="1">The sequence shown here is derived from an EMBL/GenBank/DDBJ whole genome shotgun (WGS) entry which is preliminary data.</text>
</comment>
<reference evidence="1" key="2">
    <citation type="submission" date="2021-04" db="EMBL/GenBank/DDBJ databases">
        <authorList>
            <person name="Gilroy R."/>
        </authorList>
    </citation>
    <scope>NUCLEOTIDE SEQUENCE</scope>
    <source>
        <strain evidence="1">ChiW4-1371</strain>
    </source>
</reference>
<evidence type="ECO:0000313" key="1">
    <source>
        <dbReference type="EMBL" id="HIZ88630.1"/>
    </source>
</evidence>
<dbReference type="AlphaFoldDB" id="A0A9D2GTW3"/>
<name>A0A9D2GTW3_9BACT</name>
<evidence type="ECO:0000313" key="2">
    <source>
        <dbReference type="Proteomes" id="UP000824176"/>
    </source>
</evidence>
<dbReference type="EMBL" id="DXAQ01000023">
    <property type="protein sequence ID" value="HIZ88630.1"/>
    <property type="molecule type" value="Genomic_DNA"/>
</dbReference>
<protein>
    <submittedName>
        <fullName evidence="1">Uncharacterized protein</fullName>
    </submittedName>
</protein>
<dbReference type="Proteomes" id="UP000824176">
    <property type="component" value="Unassembled WGS sequence"/>
</dbReference>
<organism evidence="1 2">
    <name type="scientific">Candidatus Mucispirillum faecigallinarum</name>
    <dbReference type="NCBI Taxonomy" id="2838699"/>
    <lineage>
        <taxon>Bacteria</taxon>
        <taxon>Pseudomonadati</taxon>
        <taxon>Deferribacterota</taxon>
        <taxon>Deferribacteres</taxon>
        <taxon>Deferribacterales</taxon>
        <taxon>Mucispirillaceae</taxon>
        <taxon>Mucispirillum</taxon>
    </lineage>
</organism>
<accession>A0A9D2GTW3</accession>